<protein>
    <recommendedName>
        <fullName evidence="4">DUF4352 domain-containing protein</fullName>
    </recommendedName>
</protein>
<evidence type="ECO:0000256" key="1">
    <source>
        <dbReference type="SAM" id="Phobius"/>
    </source>
</evidence>
<reference evidence="2 3" key="1">
    <citation type="submission" date="2019-09" db="EMBL/GenBank/DDBJ databases">
        <title>Actinomadura physcomitrii sp. nov., a novel actinomycete isolated from moss [Physcomitrium sphaericum (Ludw) Fuernr].</title>
        <authorList>
            <person name="Zhuang X."/>
            <person name="Liu C."/>
        </authorList>
    </citation>
    <scope>NUCLEOTIDE SEQUENCE [LARGE SCALE GENOMIC DNA]</scope>
    <source>
        <strain evidence="2 3">HMC1</strain>
    </source>
</reference>
<organism evidence="2 3">
    <name type="scientific">Actinomadura rudentiformis</name>
    <dbReference type="NCBI Taxonomy" id="359158"/>
    <lineage>
        <taxon>Bacteria</taxon>
        <taxon>Bacillati</taxon>
        <taxon>Actinomycetota</taxon>
        <taxon>Actinomycetes</taxon>
        <taxon>Streptosporangiales</taxon>
        <taxon>Thermomonosporaceae</taxon>
        <taxon>Actinomadura</taxon>
    </lineage>
</organism>
<proteinExistence type="predicted"/>
<dbReference type="Proteomes" id="UP000468735">
    <property type="component" value="Unassembled WGS sequence"/>
</dbReference>
<feature type="transmembrane region" description="Helical" evidence="1">
    <location>
        <begin position="25"/>
        <end position="44"/>
    </location>
</feature>
<name>A0A6H9YR68_9ACTN</name>
<accession>A0A6H9YR68</accession>
<dbReference type="AlphaFoldDB" id="A0A6H9YR68"/>
<dbReference type="OrthoDB" id="3482263at2"/>
<evidence type="ECO:0008006" key="4">
    <source>
        <dbReference type="Google" id="ProtNLM"/>
    </source>
</evidence>
<dbReference type="EMBL" id="WBMT01000008">
    <property type="protein sequence ID" value="KAB2347811.1"/>
    <property type="molecule type" value="Genomic_DNA"/>
</dbReference>
<comment type="caution">
    <text evidence="2">The sequence shown here is derived from an EMBL/GenBank/DDBJ whole genome shotgun (WGS) entry which is preliminary data.</text>
</comment>
<sequence>MQPSPPVAPLPPASQQVDEPARRRFLVPAVVVGVVAVLLPVLWLTGGLDQTPQQPERSPGQAVDAGKFTVTVHEARIQTAKTISDRKPERYVVVRVRVVNNDKETVSLGVGGLRDGIAARTKAGKWVPPDDVNGTATGGKVNAVEPGLPVEASVMWRMGPADAPTTFTVGVLTWEYGTGFTDNEYKWRVVDKSGGKLAGLLTLPVAGP</sequence>
<gene>
    <name evidence="2" type="ORF">F8566_18130</name>
</gene>
<dbReference type="RefSeq" id="WP_151561434.1">
    <property type="nucleotide sequence ID" value="NZ_WBMT01000008.1"/>
</dbReference>
<keyword evidence="1" id="KW-0812">Transmembrane</keyword>
<evidence type="ECO:0000313" key="2">
    <source>
        <dbReference type="EMBL" id="KAB2347811.1"/>
    </source>
</evidence>
<keyword evidence="1" id="KW-1133">Transmembrane helix</keyword>
<evidence type="ECO:0000313" key="3">
    <source>
        <dbReference type="Proteomes" id="UP000468735"/>
    </source>
</evidence>
<keyword evidence="1" id="KW-0472">Membrane</keyword>
<keyword evidence="3" id="KW-1185">Reference proteome</keyword>